<keyword evidence="1" id="KW-1133">Transmembrane helix</keyword>
<evidence type="ECO:0000313" key="3">
    <source>
        <dbReference type="Proteomes" id="UP000555836"/>
    </source>
</evidence>
<reference evidence="2 3" key="1">
    <citation type="submission" date="2020-04" db="EMBL/GenBank/DDBJ databases">
        <title>Whole-genome sequencing of Vibrio spp. from China reveals different genetic environments of blaCTX-M-14 among diverse lineages.</title>
        <authorList>
            <person name="Zheng Z."/>
            <person name="Ye L."/>
            <person name="Chen S."/>
        </authorList>
    </citation>
    <scope>NUCLEOTIDE SEQUENCE [LARGE SCALE GENOMIC DNA]</scope>
    <source>
        <strain evidence="2 3">Vb0574</strain>
    </source>
</reference>
<feature type="non-terminal residue" evidence="2">
    <location>
        <position position="79"/>
    </location>
</feature>
<protein>
    <submittedName>
        <fullName evidence="2">Methyl-accepting chemotaxis protein</fullName>
    </submittedName>
</protein>
<gene>
    <name evidence="2" type="ORF">HKB21_13980</name>
</gene>
<sequence length="79" mass="8370">DVILSSFDTYSKALSSLDDTLALNDELVNLIGEEVQSEAAFTQYSAAVGALVVALVMVMSAMLLSRVICGPVDRALEFA</sequence>
<keyword evidence="1" id="KW-0472">Membrane</keyword>
<evidence type="ECO:0000256" key="1">
    <source>
        <dbReference type="SAM" id="Phobius"/>
    </source>
</evidence>
<accession>A0A7Y0S5T6</accession>
<dbReference type="Proteomes" id="UP000555836">
    <property type="component" value="Unassembled WGS sequence"/>
</dbReference>
<organism evidence="2 3">
    <name type="scientific">Vibrio parahaemolyticus</name>
    <dbReference type="NCBI Taxonomy" id="670"/>
    <lineage>
        <taxon>Bacteria</taxon>
        <taxon>Pseudomonadati</taxon>
        <taxon>Pseudomonadota</taxon>
        <taxon>Gammaproteobacteria</taxon>
        <taxon>Vibrionales</taxon>
        <taxon>Vibrionaceae</taxon>
        <taxon>Vibrio</taxon>
    </lineage>
</organism>
<dbReference type="EMBL" id="JABCLD010001408">
    <property type="protein sequence ID" value="NMU26728.1"/>
    <property type="molecule type" value="Genomic_DNA"/>
</dbReference>
<feature type="non-terminal residue" evidence="2">
    <location>
        <position position="1"/>
    </location>
</feature>
<proteinExistence type="predicted"/>
<comment type="caution">
    <text evidence="2">The sequence shown here is derived from an EMBL/GenBank/DDBJ whole genome shotgun (WGS) entry which is preliminary data.</text>
</comment>
<name>A0A7Y0S5T6_VIBPH</name>
<evidence type="ECO:0000313" key="2">
    <source>
        <dbReference type="EMBL" id="NMU26728.1"/>
    </source>
</evidence>
<feature type="transmembrane region" description="Helical" evidence="1">
    <location>
        <begin position="44"/>
        <end position="64"/>
    </location>
</feature>
<keyword evidence="1" id="KW-0812">Transmembrane</keyword>
<dbReference type="AlphaFoldDB" id="A0A7Y0S5T6"/>